<dbReference type="RefSeq" id="WP_174716677.1">
    <property type="nucleotide sequence ID" value="NZ_CP054569.1"/>
</dbReference>
<dbReference type="Proteomes" id="UP000509782">
    <property type="component" value="Chromosome"/>
</dbReference>
<accession>A0A6N0JP19</accession>
<organism evidence="1 2">
    <name type="scientific">Achromobacter denitrificans</name>
    <name type="common">Alcaligenes denitrificans</name>
    <dbReference type="NCBI Taxonomy" id="32002"/>
    <lineage>
        <taxon>Bacteria</taxon>
        <taxon>Pseudomonadati</taxon>
        <taxon>Pseudomonadota</taxon>
        <taxon>Betaproteobacteria</taxon>
        <taxon>Burkholderiales</taxon>
        <taxon>Alcaligenaceae</taxon>
        <taxon>Achromobacter</taxon>
    </lineage>
</organism>
<protein>
    <recommendedName>
        <fullName evidence="3">DUF2188 domain-containing protein</fullName>
    </recommendedName>
</protein>
<evidence type="ECO:0000313" key="2">
    <source>
        <dbReference type="Proteomes" id="UP000509782"/>
    </source>
</evidence>
<gene>
    <name evidence="1" type="ORF">FOC81_17590</name>
</gene>
<evidence type="ECO:0000313" key="1">
    <source>
        <dbReference type="EMBL" id="QKQ48408.1"/>
    </source>
</evidence>
<proteinExistence type="predicted"/>
<dbReference type="EMBL" id="CP054569">
    <property type="protein sequence ID" value="QKQ48408.1"/>
    <property type="molecule type" value="Genomic_DNA"/>
</dbReference>
<evidence type="ECO:0008006" key="3">
    <source>
        <dbReference type="Google" id="ProtNLM"/>
    </source>
</evidence>
<reference evidence="1 2" key="1">
    <citation type="submission" date="2020-05" db="EMBL/GenBank/DDBJ databases">
        <title>FDA dAtabase for Regulatory Grade micrObial Sequences (FDA-ARGOS): Supporting development and validation of Infectious Disease Dx tests.</title>
        <authorList>
            <person name="Sproer C."/>
            <person name="Gronow S."/>
            <person name="Severitt S."/>
            <person name="Schroder I."/>
            <person name="Tallon L."/>
            <person name="Sadzewicz L."/>
            <person name="Zhao X."/>
            <person name="Vavikolanu K."/>
            <person name="Mehta A."/>
            <person name="Aluvathingal J."/>
            <person name="Nadendla S."/>
            <person name="Myers T."/>
            <person name="Yan Y."/>
            <person name="Sichtig H."/>
        </authorList>
    </citation>
    <scope>NUCLEOTIDE SEQUENCE [LARGE SCALE GENOMIC DNA]</scope>
    <source>
        <strain evidence="1 2">FDAARGOS_787</strain>
    </source>
</reference>
<dbReference type="AlphaFoldDB" id="A0A6N0JP19"/>
<sequence length="77" mass="8614">MDSIDPQAYRSTLVVRPGRGGKYEWEIVTRAVKTGDVVQVERGEEQAYDTWDAAIAAGNEASRAYQPNDPPMFRLPD</sequence>
<name>A0A6N0JP19_ACHDE</name>